<reference evidence="2" key="2">
    <citation type="submission" date="2021-08" db="EMBL/GenBank/DDBJ databases">
        <authorList>
            <person name="Eriksson T."/>
        </authorList>
    </citation>
    <scope>NUCLEOTIDE SEQUENCE</scope>
    <source>
        <strain evidence="2">Stoneville</strain>
        <tissue evidence="2">Whole head</tissue>
    </source>
</reference>
<dbReference type="EMBL" id="JABDTM020030446">
    <property type="protein sequence ID" value="KAH0807418.1"/>
    <property type="molecule type" value="Genomic_DNA"/>
</dbReference>
<feature type="compositionally biased region" description="Basic residues" evidence="1">
    <location>
        <begin position="142"/>
        <end position="152"/>
    </location>
</feature>
<dbReference type="AlphaFoldDB" id="A0A8J6H3F5"/>
<dbReference type="Proteomes" id="UP000719412">
    <property type="component" value="Unassembled WGS sequence"/>
</dbReference>
<accession>A0A8J6H3F5</accession>
<feature type="compositionally biased region" description="Polar residues" evidence="1">
    <location>
        <begin position="116"/>
        <end position="125"/>
    </location>
</feature>
<reference evidence="2" key="1">
    <citation type="journal article" date="2020" name="J Insects Food Feed">
        <title>The yellow mealworm (Tenebrio molitor) genome: a resource for the emerging insects as food and feed industry.</title>
        <authorList>
            <person name="Eriksson T."/>
            <person name="Andere A."/>
            <person name="Kelstrup H."/>
            <person name="Emery V."/>
            <person name="Picard C."/>
        </authorList>
    </citation>
    <scope>NUCLEOTIDE SEQUENCE</scope>
    <source>
        <strain evidence="2">Stoneville</strain>
        <tissue evidence="2">Whole head</tissue>
    </source>
</reference>
<evidence type="ECO:0000256" key="1">
    <source>
        <dbReference type="SAM" id="MobiDB-lite"/>
    </source>
</evidence>
<proteinExistence type="predicted"/>
<feature type="compositionally biased region" description="Low complexity" evidence="1">
    <location>
        <begin position="77"/>
        <end position="86"/>
    </location>
</feature>
<feature type="compositionally biased region" description="Polar residues" evidence="1">
    <location>
        <begin position="46"/>
        <end position="76"/>
    </location>
</feature>
<organism evidence="2 3">
    <name type="scientific">Tenebrio molitor</name>
    <name type="common">Yellow mealworm beetle</name>
    <dbReference type="NCBI Taxonomy" id="7067"/>
    <lineage>
        <taxon>Eukaryota</taxon>
        <taxon>Metazoa</taxon>
        <taxon>Ecdysozoa</taxon>
        <taxon>Arthropoda</taxon>
        <taxon>Hexapoda</taxon>
        <taxon>Insecta</taxon>
        <taxon>Pterygota</taxon>
        <taxon>Neoptera</taxon>
        <taxon>Endopterygota</taxon>
        <taxon>Coleoptera</taxon>
        <taxon>Polyphaga</taxon>
        <taxon>Cucujiformia</taxon>
        <taxon>Tenebrionidae</taxon>
        <taxon>Tenebrio</taxon>
    </lineage>
</organism>
<evidence type="ECO:0000313" key="3">
    <source>
        <dbReference type="Proteomes" id="UP000719412"/>
    </source>
</evidence>
<comment type="caution">
    <text evidence="2">The sequence shown here is derived from an EMBL/GenBank/DDBJ whole genome shotgun (WGS) entry which is preliminary data.</text>
</comment>
<protein>
    <submittedName>
        <fullName evidence="2">Uncharacterized protein</fullName>
    </submittedName>
</protein>
<name>A0A8J6H3F5_TENMO</name>
<feature type="region of interest" description="Disordered" evidence="1">
    <location>
        <begin position="45"/>
        <end position="152"/>
    </location>
</feature>
<sequence>MSIVSLQVRRSLKIRGRRKEKEKLPSGITADYTADFLASLERVESPASTIPGSPSNINHLQEGYTQSDSSETSLNSLNNPQNNKILPPLPPKPPKRGILKTPRVSVTQDNGHDTLVRNTMQNELCWSSRRRRPARTASPTRRTPRSRRRRSR</sequence>
<gene>
    <name evidence="2" type="ORF">GEV33_015373</name>
</gene>
<keyword evidence="3" id="KW-1185">Reference proteome</keyword>
<evidence type="ECO:0000313" key="2">
    <source>
        <dbReference type="EMBL" id="KAH0807418.1"/>
    </source>
</evidence>